<feature type="transmembrane region" description="Helical" evidence="2">
    <location>
        <begin position="200"/>
        <end position="221"/>
    </location>
</feature>
<feature type="transmembrane region" description="Helical" evidence="2">
    <location>
        <begin position="318"/>
        <end position="338"/>
    </location>
</feature>
<feature type="transmembrane region" description="Helical" evidence="2">
    <location>
        <begin position="406"/>
        <end position="423"/>
    </location>
</feature>
<evidence type="ECO:0000256" key="2">
    <source>
        <dbReference type="SAM" id="Phobius"/>
    </source>
</evidence>
<keyword evidence="4" id="KW-1185">Reference proteome</keyword>
<feature type="transmembrane region" description="Helical" evidence="2">
    <location>
        <begin position="376"/>
        <end position="394"/>
    </location>
</feature>
<gene>
    <name evidence="3" type="ORF">DZF91_08410</name>
</gene>
<feature type="transmembrane region" description="Helical" evidence="2">
    <location>
        <begin position="474"/>
        <end position="499"/>
    </location>
</feature>
<dbReference type="OrthoDB" id="5242303at2"/>
<organism evidence="3 4">
    <name type="scientific">Actinomadura logoneensis</name>
    <dbReference type="NCBI Taxonomy" id="2293572"/>
    <lineage>
        <taxon>Bacteria</taxon>
        <taxon>Bacillati</taxon>
        <taxon>Actinomycetota</taxon>
        <taxon>Actinomycetes</taxon>
        <taxon>Streptosporangiales</taxon>
        <taxon>Thermomonosporaceae</taxon>
        <taxon>Actinomadura</taxon>
    </lineage>
</organism>
<keyword evidence="2" id="KW-0812">Transmembrane</keyword>
<feature type="transmembrane region" description="Helical" evidence="2">
    <location>
        <begin position="77"/>
        <end position="103"/>
    </location>
</feature>
<proteinExistence type="predicted"/>
<dbReference type="EMBL" id="QURH01000161">
    <property type="protein sequence ID" value="RFU42083.1"/>
    <property type="molecule type" value="Genomic_DNA"/>
</dbReference>
<reference evidence="3 4" key="1">
    <citation type="submission" date="2018-08" db="EMBL/GenBank/DDBJ databases">
        <title>Actinomadura jelena sp. nov., a novel Actinomycete isolated from soil in Chad.</title>
        <authorList>
            <person name="Shi L."/>
        </authorList>
    </citation>
    <scope>NUCLEOTIDE SEQUENCE [LARGE SCALE GENOMIC DNA]</scope>
    <source>
        <strain evidence="3 4">NEAU-G17</strain>
    </source>
</reference>
<feature type="transmembrane region" description="Helical" evidence="2">
    <location>
        <begin position="110"/>
        <end position="128"/>
    </location>
</feature>
<sequence>DPARDATPADPARDATSADAPPDAVVRTRRLGAAGLAGIGTSLACFLVTALLGPSVFQPALPGPRWQPPFSLTAHPSPYLAIGLVAAGTALGAGGLLACFLAVRRGWRVRALPLVAVGMLVAAAFAFMPPTGSADHLNYASYGRMAVTGHDPYATSAADVPQDPVIGAAEEWRRTPSVYGPVATAGQAFASRVGGDSVRLTVFVLSLENLVAFGLTGLILYRTARDRAGRLRSALMWTCNPLILFHLVGGGHNDVLATPPMVAGLVLCTRAAGGPWRAFLGGALVGFGTAIKLPAALVGGGPAWTLLRRLRTDRSARWSLAALVGGSAATVLLAYALAGPHSLDQVDRASRMISLATPWHLVAVLNPPALRTIVKVGWVVLGAVLVWALARVLPRPDGLERQHAEARTVAAALVLAWLLAAPYELPWYDAFGWAVLALLPWSRFDLMLLAHTTALSFAYLPARGPRPAGLPDDLHWLISVVRSGVIPVLLMALLVWALWTGLRRTPPRRPARWPAPPPRRTAGPSAPAPPSG</sequence>
<accession>A0A372JPY4</accession>
<dbReference type="Proteomes" id="UP000261811">
    <property type="component" value="Unassembled WGS sequence"/>
</dbReference>
<name>A0A372JPY4_9ACTN</name>
<feature type="non-terminal residue" evidence="3">
    <location>
        <position position="1"/>
    </location>
</feature>
<dbReference type="Pfam" id="PF26314">
    <property type="entry name" value="MptA_B_family"/>
    <property type="match status" value="1"/>
</dbReference>
<evidence type="ECO:0000256" key="1">
    <source>
        <dbReference type="SAM" id="MobiDB-lite"/>
    </source>
</evidence>
<keyword evidence="2" id="KW-0472">Membrane</keyword>
<feature type="transmembrane region" description="Helical" evidence="2">
    <location>
        <begin position="279"/>
        <end position="306"/>
    </location>
</feature>
<dbReference type="AlphaFoldDB" id="A0A372JPY4"/>
<comment type="caution">
    <text evidence="3">The sequence shown here is derived from an EMBL/GenBank/DDBJ whole genome shotgun (WGS) entry which is preliminary data.</text>
</comment>
<protein>
    <recommendedName>
        <fullName evidence="5">DUF2029 domain-containing protein</fullName>
    </recommendedName>
</protein>
<evidence type="ECO:0008006" key="5">
    <source>
        <dbReference type="Google" id="ProtNLM"/>
    </source>
</evidence>
<feature type="transmembrane region" description="Helical" evidence="2">
    <location>
        <begin position="36"/>
        <end position="57"/>
    </location>
</feature>
<evidence type="ECO:0000313" key="3">
    <source>
        <dbReference type="EMBL" id="RFU42083.1"/>
    </source>
</evidence>
<feature type="region of interest" description="Disordered" evidence="1">
    <location>
        <begin position="508"/>
        <end position="532"/>
    </location>
</feature>
<evidence type="ECO:0000313" key="4">
    <source>
        <dbReference type="Proteomes" id="UP000261811"/>
    </source>
</evidence>
<keyword evidence="2" id="KW-1133">Transmembrane helix</keyword>
<feature type="region of interest" description="Disordered" evidence="1">
    <location>
        <begin position="1"/>
        <end position="21"/>
    </location>
</feature>